<evidence type="ECO:0000313" key="2">
    <source>
        <dbReference type="Proteomes" id="UP000828048"/>
    </source>
</evidence>
<protein>
    <submittedName>
        <fullName evidence="1">Uncharacterized protein</fullName>
    </submittedName>
</protein>
<accession>A0ACB7YLH9</accession>
<reference evidence="1 2" key="1">
    <citation type="journal article" date="2021" name="Hortic Res">
        <title>High-quality reference genome and annotation aids understanding of berry development for evergreen blueberry (Vaccinium darrowii).</title>
        <authorList>
            <person name="Yu J."/>
            <person name="Hulse-Kemp A.M."/>
            <person name="Babiker E."/>
            <person name="Staton M."/>
        </authorList>
    </citation>
    <scope>NUCLEOTIDE SEQUENCE [LARGE SCALE GENOMIC DNA]</scope>
    <source>
        <strain evidence="2">cv. NJ 8807/NJ 8810</strain>
        <tissue evidence="1">Young leaf</tissue>
    </source>
</reference>
<name>A0ACB7YLH9_9ERIC</name>
<gene>
    <name evidence="1" type="ORF">Vadar_012958</name>
</gene>
<comment type="caution">
    <text evidence="1">The sequence shown here is derived from an EMBL/GenBank/DDBJ whole genome shotgun (WGS) entry which is preliminary data.</text>
</comment>
<dbReference type="Proteomes" id="UP000828048">
    <property type="component" value="Chromosome 11"/>
</dbReference>
<proteinExistence type="predicted"/>
<sequence length="1132" mass="123399">MVGWRWWVVAVMVVAGGGAWWVEVVGGGGDGGGWRWWVVAVRGGGWRWWWGGALVGGGGAAWWLEVVVVGRCVVVVVRRGGGGGAWWLEVVAVMVGGRWGGGWWVEVVVGGGWSLAYFCVLGLLQIARAQNGTTPASEVSALNSVLGQWGKPAKLNQWNISGEPCSGAAIDSTSIETTNGDYNPGIKCSCNGTVCHITKLKVYALDVVGRIPDELWSLTYLTNLNLAQNYLTGPLSSSIANLTQMQYLSLGINALSGEVPKELGNLTNLLSLSFSSNNFSGSLPSELGNLINLQQLYFDSSGVSGLIPSTYAALQNLQTVWGSDNELNGSIPEFIGNWSQLQDLRLQGNSFEGQIPPAFSNLTLLKNLRISDLSNGSTSLEFLKDLTSLSTLILRNNNISGSIPSNIGDFRSLSLLDLSFNNLAGQIPDSLFNLSSLSFLFLGNNNLNGTLPAQKITSLLNIDVSYNELSGSFPSWIDEQDLELNLVANNFTIESANNSVLPSGLSCLQRNFLCNRNSPVYSSFAIKCGGPQITSSSQIVYERDNETLGPATYYVTSTNRWAVSNAGLFVDNSNAQYATFSSRQFPSTLDSELFQTARISPGSLRYYGLGLENGNYTVTLQFAEIDISNAPGWQSLGRRVFDIYIQGNRVLKDFDIKKEADGVSFQAVLRNFTAQVSENYLEIHLFWAGKGTCCIPTQGTYGPLISAISAVPDFIPTVSNNPPTNKKSNKTGLIVGIAVPVGVVSFLSVLGLYCFVQRRKRPGWDHDEELLGMDARPYTFSYAELKAATEDFNPANKLGEGGFGPVFKGTLNDGRVVAVKQLSVASHQGKSQFVAEIATISAVQHRNLVKLYGCCIEGDKRLLVYEYLENKSLDQALFGKTSLYLNWPIRFDICLGVARGLAYLHEESRIRIVHRDVKASNILLDSDLNPKISDFGLAKLYDDKKTHISTRVAGTIGYLAPEYAMRGHLTEKADVFGFGVVALEIVSGRLNSDSSLEEEKIYLLEWAWRLHENDSEVVLVDANLLEFDEEEVKRVIGVALLCTQTSPQLRPSMSRVVAMLSGDIEVSVVTSRPGYLTDWKFNDTTSFMTPDTPSVESEYNQLSSSSATRVGDPGHSPITVDHQVQEIIGEGR</sequence>
<organism evidence="1 2">
    <name type="scientific">Vaccinium darrowii</name>
    <dbReference type="NCBI Taxonomy" id="229202"/>
    <lineage>
        <taxon>Eukaryota</taxon>
        <taxon>Viridiplantae</taxon>
        <taxon>Streptophyta</taxon>
        <taxon>Embryophyta</taxon>
        <taxon>Tracheophyta</taxon>
        <taxon>Spermatophyta</taxon>
        <taxon>Magnoliopsida</taxon>
        <taxon>eudicotyledons</taxon>
        <taxon>Gunneridae</taxon>
        <taxon>Pentapetalae</taxon>
        <taxon>asterids</taxon>
        <taxon>Ericales</taxon>
        <taxon>Ericaceae</taxon>
        <taxon>Vaccinioideae</taxon>
        <taxon>Vaccinieae</taxon>
        <taxon>Vaccinium</taxon>
    </lineage>
</organism>
<dbReference type="EMBL" id="CM037161">
    <property type="protein sequence ID" value="KAH7854360.1"/>
    <property type="molecule type" value="Genomic_DNA"/>
</dbReference>
<keyword evidence="2" id="KW-1185">Reference proteome</keyword>
<evidence type="ECO:0000313" key="1">
    <source>
        <dbReference type="EMBL" id="KAH7854360.1"/>
    </source>
</evidence>